<protein>
    <submittedName>
        <fullName evidence="4">Uncharacterized protein</fullName>
    </submittedName>
</protein>
<dbReference type="Pfam" id="PF24698">
    <property type="entry name" value="DUF7662"/>
    <property type="match status" value="1"/>
</dbReference>
<dbReference type="Pfam" id="PF21818">
    <property type="entry name" value="DUF6884"/>
    <property type="match status" value="1"/>
</dbReference>
<keyword evidence="5" id="KW-1185">Reference proteome</keyword>
<dbReference type="AlphaFoldDB" id="A0A3D9ZDU4"/>
<organism evidence="4 5">
    <name type="scientific">Asanoa ferruginea</name>
    <dbReference type="NCBI Taxonomy" id="53367"/>
    <lineage>
        <taxon>Bacteria</taxon>
        <taxon>Bacillati</taxon>
        <taxon>Actinomycetota</taxon>
        <taxon>Actinomycetes</taxon>
        <taxon>Micromonosporales</taxon>
        <taxon>Micromonosporaceae</taxon>
        <taxon>Asanoa</taxon>
    </lineage>
</organism>
<dbReference type="InterPro" id="IPR049311">
    <property type="entry name" value="GIY_YIG_cat"/>
</dbReference>
<dbReference type="Pfam" id="PF20815">
    <property type="entry name" value="GIY_YIG_2"/>
    <property type="match status" value="1"/>
</dbReference>
<gene>
    <name evidence="4" type="ORF">DFJ67_0615</name>
</gene>
<dbReference type="EMBL" id="QUMQ01000001">
    <property type="protein sequence ID" value="REF94674.1"/>
    <property type="molecule type" value="Genomic_DNA"/>
</dbReference>
<evidence type="ECO:0000313" key="5">
    <source>
        <dbReference type="Proteomes" id="UP000256913"/>
    </source>
</evidence>
<feature type="domain" description="GIY-YIG catalytic" evidence="1">
    <location>
        <begin position="267"/>
        <end position="410"/>
    </location>
</feature>
<feature type="domain" description="DUF7662" evidence="3">
    <location>
        <begin position="10"/>
        <end position="80"/>
    </location>
</feature>
<dbReference type="InterPro" id="IPR056079">
    <property type="entry name" value="DUF7662"/>
</dbReference>
<evidence type="ECO:0000313" key="4">
    <source>
        <dbReference type="EMBL" id="REF94674.1"/>
    </source>
</evidence>
<evidence type="ECO:0000259" key="1">
    <source>
        <dbReference type="Pfam" id="PF20815"/>
    </source>
</evidence>
<proteinExistence type="predicted"/>
<comment type="caution">
    <text evidence="4">The sequence shown here is derived from an EMBL/GenBank/DDBJ whole genome shotgun (WGS) entry which is preliminary data.</text>
</comment>
<dbReference type="InterPro" id="IPR049251">
    <property type="entry name" value="DUF6884"/>
</dbReference>
<dbReference type="Proteomes" id="UP000256913">
    <property type="component" value="Unassembled WGS sequence"/>
</dbReference>
<accession>A0A3D9ZDU4</accession>
<sequence>MVNTGAMAQWKPLQDALGKAESPVQLAWSELELIVGRLPPSAAKHRAWWSGDRPHVKAWRAAGYTVTDLVLGETVTFVRTSEPDQPPPSDADLLLVTCVKDKLNVPAAAADLYVSALFKKERAFAERKGLPWFILSAEHGLVAPGEWLAPYDRYLPDTPASYRAVWGNWVVERLELLAGPLRGRVVEVHASAAYVDAIAKPMSAKGATLLDPLRGLTLGQRLAWYGTGLDVSYVDAGPFVQRLRSHEVAEAPSEFLQRQGVGLRVAGLYSWWIDAAGAADLSRGLGLPISAGLIYAGLAGATRWPSGKRSTNTLWARIAGMHLGGNHEFSTFRRTLGAALANAAQSESIDEARLTAWMRDHLKVVAVPYADADTLGRLEEAVLKALDPPLNLKGMSQTPVRARLTQLRSKHH</sequence>
<name>A0A3D9ZDU4_9ACTN</name>
<evidence type="ECO:0000259" key="3">
    <source>
        <dbReference type="Pfam" id="PF24698"/>
    </source>
</evidence>
<reference evidence="4 5" key="1">
    <citation type="submission" date="2018-08" db="EMBL/GenBank/DDBJ databases">
        <title>Sequencing the genomes of 1000 actinobacteria strains.</title>
        <authorList>
            <person name="Klenk H.-P."/>
        </authorList>
    </citation>
    <scope>NUCLEOTIDE SEQUENCE [LARGE SCALE GENOMIC DNA]</scope>
    <source>
        <strain evidence="4 5">DSM 44099</strain>
    </source>
</reference>
<evidence type="ECO:0000259" key="2">
    <source>
        <dbReference type="Pfam" id="PF21818"/>
    </source>
</evidence>
<feature type="domain" description="DUF6884" evidence="2">
    <location>
        <begin position="94"/>
        <end position="225"/>
    </location>
</feature>